<dbReference type="Proteomes" id="UP000675121">
    <property type="component" value="Unassembled WGS sequence"/>
</dbReference>
<keyword evidence="1" id="KW-0472">Membrane</keyword>
<evidence type="ECO:0008006" key="4">
    <source>
        <dbReference type="Google" id="ProtNLM"/>
    </source>
</evidence>
<dbReference type="EMBL" id="CAJNAS010000005">
    <property type="protein sequence ID" value="CAE6883043.1"/>
    <property type="molecule type" value="Genomic_DNA"/>
</dbReference>
<keyword evidence="3" id="KW-1185">Reference proteome</keyword>
<feature type="transmembrane region" description="Helical" evidence="1">
    <location>
        <begin position="239"/>
        <end position="257"/>
    </location>
</feature>
<feature type="transmembrane region" description="Helical" evidence="1">
    <location>
        <begin position="407"/>
        <end position="425"/>
    </location>
</feature>
<dbReference type="AlphaFoldDB" id="A0A9N8MPH2"/>
<feature type="transmembrane region" description="Helical" evidence="1">
    <location>
        <begin position="354"/>
        <end position="372"/>
    </location>
</feature>
<keyword evidence="1" id="KW-1133">Transmembrane helix</keyword>
<proteinExistence type="predicted"/>
<accession>A0A9N8MPH2</accession>
<feature type="transmembrane region" description="Helical" evidence="1">
    <location>
        <begin position="73"/>
        <end position="93"/>
    </location>
</feature>
<gene>
    <name evidence="2" type="ORF">R70211_02241</name>
</gene>
<organism evidence="2 3">
    <name type="scientific">Paraburkholderia domus</name>
    <dbReference type="NCBI Taxonomy" id="2793075"/>
    <lineage>
        <taxon>Bacteria</taxon>
        <taxon>Pseudomonadati</taxon>
        <taxon>Pseudomonadota</taxon>
        <taxon>Betaproteobacteria</taxon>
        <taxon>Burkholderiales</taxon>
        <taxon>Burkholderiaceae</taxon>
        <taxon>Paraburkholderia</taxon>
    </lineage>
</organism>
<protein>
    <recommendedName>
        <fullName evidence="4">Oligosaccharide repeat unit polymerase</fullName>
    </recommendedName>
</protein>
<feature type="transmembrane region" description="Helical" evidence="1">
    <location>
        <begin position="188"/>
        <end position="205"/>
    </location>
</feature>
<sequence>MQNKIGEPAERSSWAGPAQEYVRISMRGQLAFNGYWWEDPARVMLFFILPLYALISIELLGDQKAIGQLYFNGFYALVAALFLITILAASYFGRTVTPRAGQEPVEISRWVLDALFVLSLIGYLTMMSGVIAHPALILSFFSGDASAYDLIAAKGRIAGISTLTQVAVAYVPLYFYVFRQPERGITRYKIYLLVLLGLALLRSFIFAERLALIELVIPLVLMLVKFRRSHRTPSRILKLGPYAAIVPLIGFFIANEYNRSWETYYINVYSNIFEFALERLALYYSTALNNGAGVLKILGWGVGEPVFTLDWLFRFPILGDLLLAHPDFNADYVAFLSNNADPEFNNPSGIFVHFYEWGWFALFVAAFIGWVFNRSYSGWRSSNGFWCCAHPVLMVSLFEILRVPILFSGRNFVSVAMLIIVFCFFRTRPVRPTRTVASQY</sequence>
<reference evidence="2" key="1">
    <citation type="submission" date="2021-02" db="EMBL/GenBank/DDBJ databases">
        <authorList>
            <person name="Vanwijnsberghe S."/>
        </authorList>
    </citation>
    <scope>NUCLEOTIDE SEQUENCE</scope>
    <source>
        <strain evidence="2">R-70211</strain>
    </source>
</reference>
<name>A0A9N8MPH2_9BURK</name>
<evidence type="ECO:0000256" key="1">
    <source>
        <dbReference type="SAM" id="Phobius"/>
    </source>
</evidence>
<feature type="transmembrane region" description="Helical" evidence="1">
    <location>
        <begin position="114"/>
        <end position="137"/>
    </location>
</feature>
<keyword evidence="1" id="KW-0812">Transmembrane</keyword>
<feature type="transmembrane region" description="Helical" evidence="1">
    <location>
        <begin position="157"/>
        <end position="176"/>
    </location>
</feature>
<evidence type="ECO:0000313" key="3">
    <source>
        <dbReference type="Proteomes" id="UP000675121"/>
    </source>
</evidence>
<comment type="caution">
    <text evidence="2">The sequence shown here is derived from an EMBL/GenBank/DDBJ whole genome shotgun (WGS) entry which is preliminary data.</text>
</comment>
<evidence type="ECO:0000313" key="2">
    <source>
        <dbReference type="EMBL" id="CAE6883043.1"/>
    </source>
</evidence>
<feature type="transmembrane region" description="Helical" evidence="1">
    <location>
        <begin position="43"/>
        <end position="61"/>
    </location>
</feature>